<dbReference type="EMBL" id="AMZN01000063">
    <property type="protein sequence ID" value="ELR69990.1"/>
    <property type="molecule type" value="Genomic_DNA"/>
</dbReference>
<evidence type="ECO:0000313" key="1">
    <source>
        <dbReference type="EMBL" id="ELR69990.1"/>
    </source>
</evidence>
<organism evidence="1 2">
    <name type="scientific">Fulvivirga imtechensis AK7</name>
    <dbReference type="NCBI Taxonomy" id="1237149"/>
    <lineage>
        <taxon>Bacteria</taxon>
        <taxon>Pseudomonadati</taxon>
        <taxon>Bacteroidota</taxon>
        <taxon>Cytophagia</taxon>
        <taxon>Cytophagales</taxon>
        <taxon>Fulvivirgaceae</taxon>
        <taxon>Fulvivirga</taxon>
    </lineage>
</organism>
<dbReference type="OrthoDB" id="1421300at2"/>
<evidence type="ECO:0000313" key="2">
    <source>
        <dbReference type="Proteomes" id="UP000011135"/>
    </source>
</evidence>
<comment type="caution">
    <text evidence="1">The sequence shown here is derived from an EMBL/GenBank/DDBJ whole genome shotgun (WGS) entry which is preliminary data.</text>
</comment>
<dbReference type="RefSeq" id="WP_009581616.1">
    <property type="nucleotide sequence ID" value="NZ_AMZN01000063.1"/>
</dbReference>
<dbReference type="AlphaFoldDB" id="L8JMF0"/>
<sequence length="213" mass="24173">MGKILLSLTLAFIAGCASKPSELSWTDYQEWLQKNGQAVAREKVINDLKLRAQFLPADFLAYSEYEQLTSAKTGTFDSLLKEYKCGLSFKLSLLADKQTTNLMYHGISTMNEYKQRVSLLSFNSEQFIALNVGDDRFKPVLTAFEGYNELSNRLTFSVVFTPDGYHCGVFDEHAEELTLTFDDPYWGTGTSHFLFRKSDIQSIPKLIIAKRSL</sequence>
<evidence type="ECO:0008006" key="3">
    <source>
        <dbReference type="Google" id="ProtNLM"/>
    </source>
</evidence>
<keyword evidence="2" id="KW-1185">Reference proteome</keyword>
<proteinExistence type="predicted"/>
<accession>L8JMF0</accession>
<gene>
    <name evidence="1" type="ORF">C900_04434</name>
</gene>
<dbReference type="PROSITE" id="PS51257">
    <property type="entry name" value="PROKAR_LIPOPROTEIN"/>
    <property type="match status" value="1"/>
</dbReference>
<dbReference type="eggNOG" id="ENOG50331EV">
    <property type="taxonomic scope" value="Bacteria"/>
</dbReference>
<reference evidence="1 2" key="1">
    <citation type="submission" date="2012-12" db="EMBL/GenBank/DDBJ databases">
        <title>Genome assembly of Fulvivirga imtechensis AK7.</title>
        <authorList>
            <person name="Nupur N."/>
            <person name="Khatri I."/>
            <person name="Kumar R."/>
            <person name="Subramanian S."/>
            <person name="Pinnaka A."/>
        </authorList>
    </citation>
    <scope>NUCLEOTIDE SEQUENCE [LARGE SCALE GENOMIC DNA]</scope>
    <source>
        <strain evidence="1 2">AK7</strain>
    </source>
</reference>
<dbReference type="STRING" id="1237149.C900_04434"/>
<name>L8JMF0_9BACT</name>
<dbReference type="Proteomes" id="UP000011135">
    <property type="component" value="Unassembled WGS sequence"/>
</dbReference>
<protein>
    <recommendedName>
        <fullName evidence="3">Lipoprotein</fullName>
    </recommendedName>
</protein>